<dbReference type="PANTHER" id="PTHR30055:SF151">
    <property type="entry name" value="TRANSCRIPTIONAL REGULATORY PROTEIN"/>
    <property type="match status" value="1"/>
</dbReference>
<dbReference type="Pfam" id="PF02909">
    <property type="entry name" value="TetR_C_1"/>
    <property type="match status" value="1"/>
</dbReference>
<dbReference type="InterPro" id="IPR036271">
    <property type="entry name" value="Tet_transcr_reg_TetR-rel_C_sf"/>
</dbReference>
<dbReference type="GO" id="GO:0046677">
    <property type="term" value="P:response to antibiotic"/>
    <property type="evidence" value="ECO:0007669"/>
    <property type="project" value="InterPro"/>
</dbReference>
<sequence>MPRTARLNERTIAEAALVVVDTEGIGALTMRRLAEQLSTSPMALYHHLPDKEAVLEAVAQLLLAEVEAPPPGLGWQETLRRIMRSARAVALRHPHAASLIARFPPRTPDALAFVEAGFRSFRAAGFSPSSTATAYRILVGYSLGTQDVELGGYFATHPATRSPNGSLDQPSTDRILPTVAEIGPLLAAGDPDQEFEHGLDIVLTGIEAILPRE</sequence>
<dbReference type="SUPFAM" id="SSF48498">
    <property type="entry name" value="Tetracyclin repressor-like, C-terminal domain"/>
    <property type="match status" value="1"/>
</dbReference>
<keyword evidence="4" id="KW-0804">Transcription</keyword>
<evidence type="ECO:0000256" key="4">
    <source>
        <dbReference type="ARBA" id="ARBA00023163"/>
    </source>
</evidence>
<evidence type="ECO:0000313" key="7">
    <source>
        <dbReference type="EMBL" id="GIF06960.1"/>
    </source>
</evidence>
<organism evidence="7 8">
    <name type="scientific">Actinoplanes siamensis</name>
    <dbReference type="NCBI Taxonomy" id="1223317"/>
    <lineage>
        <taxon>Bacteria</taxon>
        <taxon>Bacillati</taxon>
        <taxon>Actinomycetota</taxon>
        <taxon>Actinomycetes</taxon>
        <taxon>Micromonosporales</taxon>
        <taxon>Micromonosporaceae</taxon>
        <taxon>Actinoplanes</taxon>
    </lineage>
</organism>
<reference evidence="7" key="1">
    <citation type="submission" date="2021-01" db="EMBL/GenBank/DDBJ databases">
        <title>Whole genome shotgun sequence of Actinoplanes siamensis NBRC 109076.</title>
        <authorList>
            <person name="Komaki H."/>
            <person name="Tamura T."/>
        </authorList>
    </citation>
    <scope>NUCLEOTIDE SEQUENCE</scope>
    <source>
        <strain evidence="7">NBRC 109076</strain>
    </source>
</reference>
<evidence type="ECO:0000259" key="6">
    <source>
        <dbReference type="PROSITE" id="PS50977"/>
    </source>
</evidence>
<evidence type="ECO:0000256" key="3">
    <source>
        <dbReference type="ARBA" id="ARBA00023125"/>
    </source>
</evidence>
<dbReference type="PRINTS" id="PR00400">
    <property type="entry name" value="TETREPRESSOR"/>
</dbReference>
<comment type="caution">
    <text evidence="7">The sequence shown here is derived from an EMBL/GenBank/DDBJ whole genome shotgun (WGS) entry which is preliminary data.</text>
</comment>
<accession>A0A919N9Z2</accession>
<keyword evidence="3 5" id="KW-0238">DNA-binding</keyword>
<dbReference type="Gene3D" id="1.10.10.60">
    <property type="entry name" value="Homeodomain-like"/>
    <property type="match status" value="1"/>
</dbReference>
<evidence type="ECO:0000256" key="2">
    <source>
        <dbReference type="ARBA" id="ARBA00023015"/>
    </source>
</evidence>
<evidence type="ECO:0000256" key="5">
    <source>
        <dbReference type="PROSITE-ProRule" id="PRU00335"/>
    </source>
</evidence>
<dbReference type="PROSITE" id="PS50977">
    <property type="entry name" value="HTH_TETR_2"/>
    <property type="match status" value="1"/>
</dbReference>
<dbReference type="EMBL" id="BOMW01000043">
    <property type="protein sequence ID" value="GIF06960.1"/>
    <property type="molecule type" value="Genomic_DNA"/>
</dbReference>
<protein>
    <submittedName>
        <fullName evidence="7">TetR family transcriptional regulator</fullName>
    </submittedName>
</protein>
<dbReference type="SUPFAM" id="SSF46689">
    <property type="entry name" value="Homeodomain-like"/>
    <property type="match status" value="1"/>
</dbReference>
<name>A0A919N9Z2_9ACTN</name>
<dbReference type="InterPro" id="IPR004111">
    <property type="entry name" value="Repressor_TetR_C"/>
</dbReference>
<keyword evidence="2" id="KW-0805">Transcription regulation</keyword>
<gene>
    <name evidence="7" type="ORF">Asi03nite_44980</name>
</gene>
<dbReference type="AlphaFoldDB" id="A0A919N9Z2"/>
<dbReference type="InterPro" id="IPR050109">
    <property type="entry name" value="HTH-type_TetR-like_transc_reg"/>
</dbReference>
<dbReference type="InterPro" id="IPR001647">
    <property type="entry name" value="HTH_TetR"/>
</dbReference>
<dbReference type="PANTHER" id="PTHR30055">
    <property type="entry name" value="HTH-TYPE TRANSCRIPTIONAL REGULATOR RUTR"/>
    <property type="match status" value="1"/>
</dbReference>
<proteinExistence type="predicted"/>
<dbReference type="GO" id="GO:0003700">
    <property type="term" value="F:DNA-binding transcription factor activity"/>
    <property type="evidence" value="ECO:0007669"/>
    <property type="project" value="TreeGrafter"/>
</dbReference>
<keyword evidence="8" id="KW-1185">Reference proteome</keyword>
<feature type="DNA-binding region" description="H-T-H motif" evidence="5">
    <location>
        <begin position="29"/>
        <end position="48"/>
    </location>
</feature>
<dbReference type="InterPro" id="IPR009057">
    <property type="entry name" value="Homeodomain-like_sf"/>
</dbReference>
<dbReference type="Pfam" id="PF00440">
    <property type="entry name" value="TetR_N"/>
    <property type="match status" value="1"/>
</dbReference>
<dbReference type="Gene3D" id="1.10.357.10">
    <property type="entry name" value="Tetracycline Repressor, domain 2"/>
    <property type="match status" value="1"/>
</dbReference>
<dbReference type="InterPro" id="IPR003012">
    <property type="entry name" value="Tet_transcr_reg_TetR"/>
</dbReference>
<evidence type="ECO:0000256" key="1">
    <source>
        <dbReference type="ARBA" id="ARBA00022491"/>
    </source>
</evidence>
<feature type="domain" description="HTH tetR-type" evidence="6">
    <location>
        <begin position="6"/>
        <end position="66"/>
    </location>
</feature>
<keyword evidence="1" id="KW-0678">Repressor</keyword>
<dbReference type="GO" id="GO:0045892">
    <property type="term" value="P:negative regulation of DNA-templated transcription"/>
    <property type="evidence" value="ECO:0007669"/>
    <property type="project" value="InterPro"/>
</dbReference>
<dbReference type="Proteomes" id="UP000629619">
    <property type="component" value="Unassembled WGS sequence"/>
</dbReference>
<dbReference type="GO" id="GO:0000976">
    <property type="term" value="F:transcription cis-regulatory region binding"/>
    <property type="evidence" value="ECO:0007669"/>
    <property type="project" value="TreeGrafter"/>
</dbReference>
<evidence type="ECO:0000313" key="8">
    <source>
        <dbReference type="Proteomes" id="UP000629619"/>
    </source>
</evidence>